<protein>
    <recommendedName>
        <fullName evidence="6">O-antigen ligase-related domain-containing protein</fullName>
    </recommendedName>
</protein>
<feature type="transmembrane region" description="Helical" evidence="5">
    <location>
        <begin position="52"/>
        <end position="70"/>
    </location>
</feature>
<evidence type="ECO:0000256" key="5">
    <source>
        <dbReference type="SAM" id="Phobius"/>
    </source>
</evidence>
<accession>A0A644Y8N1</accession>
<dbReference type="GO" id="GO:0016020">
    <property type="term" value="C:membrane"/>
    <property type="evidence" value="ECO:0007669"/>
    <property type="project" value="UniProtKB-SubCell"/>
</dbReference>
<feature type="transmembrane region" description="Helical" evidence="5">
    <location>
        <begin position="6"/>
        <end position="22"/>
    </location>
</feature>
<keyword evidence="2 5" id="KW-0812">Transmembrane</keyword>
<evidence type="ECO:0000256" key="3">
    <source>
        <dbReference type="ARBA" id="ARBA00022989"/>
    </source>
</evidence>
<dbReference type="AlphaFoldDB" id="A0A644Y8N1"/>
<keyword evidence="4 5" id="KW-0472">Membrane</keyword>
<name>A0A644Y8N1_9ZZZZ</name>
<feature type="transmembrane region" description="Helical" evidence="5">
    <location>
        <begin position="178"/>
        <end position="199"/>
    </location>
</feature>
<organism evidence="7">
    <name type="scientific">bioreactor metagenome</name>
    <dbReference type="NCBI Taxonomy" id="1076179"/>
    <lineage>
        <taxon>unclassified sequences</taxon>
        <taxon>metagenomes</taxon>
        <taxon>ecological metagenomes</taxon>
    </lineage>
</organism>
<dbReference type="Pfam" id="PF04932">
    <property type="entry name" value="Wzy_C"/>
    <property type="match status" value="1"/>
</dbReference>
<comment type="caution">
    <text evidence="7">The sequence shown here is derived from an EMBL/GenBank/DDBJ whole genome shotgun (WGS) entry which is preliminary data.</text>
</comment>
<feature type="transmembrane region" description="Helical" evidence="5">
    <location>
        <begin position="82"/>
        <end position="102"/>
    </location>
</feature>
<gene>
    <name evidence="7" type="ORF">SDC9_71471</name>
</gene>
<keyword evidence="3 5" id="KW-1133">Transmembrane helix</keyword>
<evidence type="ECO:0000256" key="2">
    <source>
        <dbReference type="ARBA" id="ARBA00022692"/>
    </source>
</evidence>
<dbReference type="EMBL" id="VSSQ01004386">
    <property type="protein sequence ID" value="MPM24982.1"/>
    <property type="molecule type" value="Genomic_DNA"/>
</dbReference>
<dbReference type="InterPro" id="IPR007016">
    <property type="entry name" value="O-antigen_ligase-rel_domated"/>
</dbReference>
<feature type="transmembrane region" description="Helical" evidence="5">
    <location>
        <begin position="206"/>
        <end position="228"/>
    </location>
</feature>
<evidence type="ECO:0000256" key="1">
    <source>
        <dbReference type="ARBA" id="ARBA00004141"/>
    </source>
</evidence>
<evidence type="ECO:0000313" key="7">
    <source>
        <dbReference type="EMBL" id="MPM24982.1"/>
    </source>
</evidence>
<evidence type="ECO:0000256" key="4">
    <source>
        <dbReference type="ARBA" id="ARBA00023136"/>
    </source>
</evidence>
<sequence>MWYPIFIFFCGFYGTILVLLKNQKQLAGLIKITLLGTGGTLVPLIYTYTNTSFFGIFIIIVFLSLLYIYHFKSFLFGAKIKCIQLLLCAIVLGGICLAFNAFDVHRIITRWEETYHTSAKEIGVLGTRDGLFRHSLERISEYPLWGRPFEEYDPPPDPIPPEYIKYGVYLSHNVFLDIGRLLGIPGMIVFGLVIFYPILIWGGKSFCAAYIPFAGLFLSSMIFLNILSFPWNKILWACWMLIFMAARYGIVNKSSLSEETEDVSA</sequence>
<comment type="subcellular location">
    <subcellularLocation>
        <location evidence="1">Membrane</location>
        <topology evidence="1">Multi-pass membrane protein</topology>
    </subcellularLocation>
</comment>
<feature type="transmembrane region" description="Helical" evidence="5">
    <location>
        <begin position="234"/>
        <end position="250"/>
    </location>
</feature>
<evidence type="ECO:0000259" key="6">
    <source>
        <dbReference type="Pfam" id="PF04932"/>
    </source>
</evidence>
<proteinExistence type="predicted"/>
<feature type="domain" description="O-antigen ligase-related" evidence="6">
    <location>
        <begin position="42"/>
        <end position="190"/>
    </location>
</feature>
<feature type="transmembrane region" description="Helical" evidence="5">
    <location>
        <begin position="29"/>
        <end position="46"/>
    </location>
</feature>
<reference evidence="7" key="1">
    <citation type="submission" date="2019-08" db="EMBL/GenBank/DDBJ databases">
        <authorList>
            <person name="Kucharzyk K."/>
            <person name="Murdoch R.W."/>
            <person name="Higgins S."/>
            <person name="Loffler F."/>
        </authorList>
    </citation>
    <scope>NUCLEOTIDE SEQUENCE</scope>
</reference>